<gene>
    <name evidence="1" type="ORF">HELGO_WM27793</name>
</gene>
<organism evidence="1">
    <name type="scientific">uncultured Thiotrichaceae bacterium</name>
    <dbReference type="NCBI Taxonomy" id="298394"/>
    <lineage>
        <taxon>Bacteria</taxon>
        <taxon>Pseudomonadati</taxon>
        <taxon>Pseudomonadota</taxon>
        <taxon>Gammaproteobacteria</taxon>
        <taxon>Thiotrichales</taxon>
        <taxon>Thiotrichaceae</taxon>
        <taxon>environmental samples</taxon>
    </lineage>
</organism>
<evidence type="ECO:0000313" key="1">
    <source>
        <dbReference type="EMBL" id="CAA6800008.1"/>
    </source>
</evidence>
<name>A0A6S6RVW5_9GAMM</name>
<proteinExistence type="predicted"/>
<sequence>MKDIIKQHLGLSHVSITAIETQTDGSIEIAVKSTLKEGLTEEQVKGIINRFRQSQESRC</sequence>
<dbReference type="AlphaFoldDB" id="A0A6S6RVW5"/>
<accession>A0A6S6RVW5</accession>
<protein>
    <submittedName>
        <fullName evidence="1">Uncharacterized protein</fullName>
    </submittedName>
</protein>
<reference evidence="1" key="1">
    <citation type="submission" date="2020-01" db="EMBL/GenBank/DDBJ databases">
        <authorList>
            <person name="Meier V. D."/>
            <person name="Meier V D."/>
        </authorList>
    </citation>
    <scope>NUCLEOTIDE SEQUENCE</scope>
    <source>
        <strain evidence="1">HLG_WM_MAG_09</strain>
    </source>
</reference>
<dbReference type="EMBL" id="CACVAT010000010">
    <property type="protein sequence ID" value="CAA6800008.1"/>
    <property type="molecule type" value="Genomic_DNA"/>
</dbReference>